<keyword evidence="17" id="KW-1185">Reference proteome</keyword>
<dbReference type="InterPro" id="IPR011005">
    <property type="entry name" value="Dihydropteroate_synth-like_sf"/>
</dbReference>
<evidence type="ECO:0000313" key="17">
    <source>
        <dbReference type="Proteomes" id="UP000198302"/>
    </source>
</evidence>
<evidence type="ECO:0000313" key="15">
    <source>
        <dbReference type="EMBL" id="OXA89145.1"/>
    </source>
</evidence>
<reference evidence="14 16" key="1">
    <citation type="submission" date="2015-01" db="EMBL/GenBank/DDBJ databases">
        <title>Genome of Flavobacterium hibernum DSM 12611.</title>
        <authorList>
            <person name="Stropko S.J."/>
            <person name="Pipes S.E."/>
            <person name="Newman J.D."/>
        </authorList>
    </citation>
    <scope>NUCLEOTIDE SEQUENCE [LARGE SCALE GENOMIC DNA]</scope>
    <source>
        <strain evidence="14 16">DSM 12611</strain>
    </source>
</reference>
<dbReference type="Proteomes" id="UP000198302">
    <property type="component" value="Unassembled WGS sequence"/>
</dbReference>
<dbReference type="PROSITE" id="PS50972">
    <property type="entry name" value="PTERIN_BINDING"/>
    <property type="match status" value="1"/>
</dbReference>
<evidence type="ECO:0000256" key="3">
    <source>
        <dbReference type="ARBA" id="ARBA00004763"/>
    </source>
</evidence>
<evidence type="ECO:0000256" key="6">
    <source>
        <dbReference type="ARBA" id="ARBA00016919"/>
    </source>
</evidence>
<keyword evidence="10 12" id="KW-0289">Folate biosynthesis</keyword>
<evidence type="ECO:0000256" key="1">
    <source>
        <dbReference type="ARBA" id="ARBA00000012"/>
    </source>
</evidence>
<evidence type="ECO:0000259" key="13">
    <source>
        <dbReference type="PROSITE" id="PS50972"/>
    </source>
</evidence>
<keyword evidence="9 12" id="KW-0460">Magnesium</keyword>
<dbReference type="GO" id="GO:0046656">
    <property type="term" value="P:folic acid biosynthetic process"/>
    <property type="evidence" value="ECO:0007669"/>
    <property type="project" value="UniProtKB-KW"/>
</dbReference>
<evidence type="ECO:0000256" key="8">
    <source>
        <dbReference type="ARBA" id="ARBA00022723"/>
    </source>
</evidence>
<dbReference type="CDD" id="cd00739">
    <property type="entry name" value="DHPS"/>
    <property type="match status" value="1"/>
</dbReference>
<dbReference type="InterPro" id="IPR006390">
    <property type="entry name" value="DHP_synth_dom"/>
</dbReference>
<dbReference type="OrthoDB" id="9811744at2"/>
<dbReference type="FunFam" id="3.20.20.20:FF:000006">
    <property type="entry name" value="Dihydropteroate synthase"/>
    <property type="match status" value="1"/>
</dbReference>
<name>A0A0D0F329_9FLAO</name>
<evidence type="ECO:0000256" key="12">
    <source>
        <dbReference type="RuleBase" id="RU361205"/>
    </source>
</evidence>
<evidence type="ECO:0000256" key="10">
    <source>
        <dbReference type="ARBA" id="ARBA00022909"/>
    </source>
</evidence>
<comment type="pathway">
    <text evidence="3 12">Cofactor biosynthesis; tetrahydrofolate biosynthesis; 7,8-dihydrofolate from 2-amino-4-hydroxy-6-hydroxymethyl-7,8-dihydropteridine diphosphate and 4-aminobenzoate: step 1/2.</text>
</comment>
<dbReference type="PANTHER" id="PTHR20941">
    <property type="entry name" value="FOLATE SYNTHESIS PROTEINS"/>
    <property type="match status" value="1"/>
</dbReference>
<proteinExistence type="inferred from homology"/>
<evidence type="ECO:0000256" key="2">
    <source>
        <dbReference type="ARBA" id="ARBA00001946"/>
    </source>
</evidence>
<dbReference type="EC" id="2.5.1.15" evidence="5 12"/>
<protein>
    <recommendedName>
        <fullName evidence="6 12">Dihydropteroate synthase</fullName>
        <shortName evidence="12">DHPS</shortName>
        <ecNumber evidence="5 12">2.5.1.15</ecNumber>
    </recommendedName>
    <alternativeName>
        <fullName evidence="11 12">Dihydropteroate pyrophosphorylase</fullName>
    </alternativeName>
</protein>
<evidence type="ECO:0000256" key="4">
    <source>
        <dbReference type="ARBA" id="ARBA00009503"/>
    </source>
</evidence>
<dbReference type="GO" id="GO:0046654">
    <property type="term" value="P:tetrahydrofolate biosynthetic process"/>
    <property type="evidence" value="ECO:0007669"/>
    <property type="project" value="UniProtKB-UniPathway"/>
</dbReference>
<dbReference type="NCBIfam" id="TIGR01496">
    <property type="entry name" value="DHPS"/>
    <property type="match status" value="1"/>
</dbReference>
<evidence type="ECO:0000256" key="7">
    <source>
        <dbReference type="ARBA" id="ARBA00022679"/>
    </source>
</evidence>
<dbReference type="GO" id="GO:0004156">
    <property type="term" value="F:dihydropteroate synthase activity"/>
    <property type="evidence" value="ECO:0007669"/>
    <property type="project" value="UniProtKB-EC"/>
</dbReference>
<keyword evidence="8 12" id="KW-0479">Metal-binding</keyword>
<evidence type="ECO:0000256" key="9">
    <source>
        <dbReference type="ARBA" id="ARBA00022842"/>
    </source>
</evidence>
<sequence length="277" mass="30951">MLINCKGELIDLSIPKVMGILNVTPNSFFDGGKYKNEEEIIDQVDKMLSQGATFIDIGAYSSKPSAEFVTEQEEIDRIVPAIELILKHFPNALLSIDTFRAEVAKASIESGAAIINDIAAGELDDKMFEVIAQYNVPYIMMHMRGNPQTMQSLTQYDDIVKEMMFYFSEKVKKARALGINDLILDPGFGFAKTTDQNYEVMQKMELFNLLELPVLAGISRKSMIYKTLDITPQEALNGTTFLNTIALTKGAKILRVHDVKEAVECVTLFGKMNLNTI</sequence>
<dbReference type="GO" id="GO:0005829">
    <property type="term" value="C:cytosol"/>
    <property type="evidence" value="ECO:0007669"/>
    <property type="project" value="TreeGrafter"/>
</dbReference>
<dbReference type="InterPro" id="IPR045031">
    <property type="entry name" value="DHP_synth-like"/>
</dbReference>
<gene>
    <name evidence="15" type="ORF">B0A73_06090</name>
    <name evidence="14" type="ORF">IW18_11255</name>
</gene>
<comment type="caution">
    <text evidence="14">The sequence shown here is derived from an EMBL/GenBank/DDBJ whole genome shotgun (WGS) entry which is preliminary data.</text>
</comment>
<accession>A0A0D0F329</accession>
<dbReference type="GO" id="GO:0046872">
    <property type="term" value="F:metal ion binding"/>
    <property type="evidence" value="ECO:0007669"/>
    <property type="project" value="UniProtKB-KW"/>
</dbReference>
<feature type="domain" description="Pterin-binding" evidence="13">
    <location>
        <begin position="15"/>
        <end position="267"/>
    </location>
</feature>
<dbReference type="EMBL" id="MUGX01000009">
    <property type="protein sequence ID" value="OXA89145.1"/>
    <property type="molecule type" value="Genomic_DNA"/>
</dbReference>
<dbReference type="Pfam" id="PF00809">
    <property type="entry name" value="Pterin_bind"/>
    <property type="match status" value="1"/>
</dbReference>
<evidence type="ECO:0000256" key="11">
    <source>
        <dbReference type="ARBA" id="ARBA00030193"/>
    </source>
</evidence>
<dbReference type="Gene3D" id="3.20.20.20">
    <property type="entry name" value="Dihydropteroate synthase-like"/>
    <property type="match status" value="1"/>
</dbReference>
<dbReference type="SUPFAM" id="SSF51717">
    <property type="entry name" value="Dihydropteroate synthetase-like"/>
    <property type="match status" value="1"/>
</dbReference>
<dbReference type="PANTHER" id="PTHR20941:SF1">
    <property type="entry name" value="FOLIC ACID SYNTHESIS PROTEIN FOL1"/>
    <property type="match status" value="1"/>
</dbReference>
<dbReference type="AlphaFoldDB" id="A0A0D0F329"/>
<comment type="cofactor">
    <cofactor evidence="2 12">
        <name>Mg(2+)</name>
        <dbReference type="ChEBI" id="CHEBI:18420"/>
    </cofactor>
</comment>
<dbReference type="RefSeq" id="WP_041517775.1">
    <property type="nucleotide sequence ID" value="NZ_JPRK01000009.1"/>
</dbReference>
<dbReference type="UniPathway" id="UPA00077">
    <property type="reaction ID" value="UER00156"/>
</dbReference>
<dbReference type="PROSITE" id="PS00792">
    <property type="entry name" value="DHPS_1"/>
    <property type="match status" value="1"/>
</dbReference>
<organism evidence="14 16">
    <name type="scientific">Flavobacterium hibernum</name>
    <dbReference type="NCBI Taxonomy" id="37752"/>
    <lineage>
        <taxon>Bacteria</taxon>
        <taxon>Pseudomonadati</taxon>
        <taxon>Bacteroidota</taxon>
        <taxon>Flavobacteriia</taxon>
        <taxon>Flavobacteriales</taxon>
        <taxon>Flavobacteriaceae</taxon>
        <taxon>Flavobacterium</taxon>
    </lineage>
</organism>
<evidence type="ECO:0000313" key="14">
    <source>
        <dbReference type="EMBL" id="KIO52512.1"/>
    </source>
</evidence>
<evidence type="ECO:0000313" key="16">
    <source>
        <dbReference type="Proteomes" id="UP000032061"/>
    </source>
</evidence>
<dbReference type="EMBL" id="JPRK01000009">
    <property type="protein sequence ID" value="KIO52512.1"/>
    <property type="molecule type" value="Genomic_DNA"/>
</dbReference>
<evidence type="ECO:0000256" key="5">
    <source>
        <dbReference type="ARBA" id="ARBA00012458"/>
    </source>
</evidence>
<dbReference type="STRING" id="37752.IW18_11255"/>
<reference evidence="15 17" key="2">
    <citation type="submission" date="2016-11" db="EMBL/GenBank/DDBJ databases">
        <title>Whole genomes of Flavobacteriaceae.</title>
        <authorList>
            <person name="Stine C."/>
            <person name="Li C."/>
            <person name="Tadesse D."/>
        </authorList>
    </citation>
    <scope>NUCLEOTIDE SEQUENCE [LARGE SCALE GENOMIC DNA]</scope>
    <source>
        <strain evidence="15 17">ATCC 51468</strain>
    </source>
</reference>
<dbReference type="InterPro" id="IPR000489">
    <property type="entry name" value="Pterin-binding_dom"/>
</dbReference>
<keyword evidence="7 12" id="KW-0808">Transferase</keyword>
<comment type="similarity">
    <text evidence="4 12">Belongs to the DHPS family.</text>
</comment>
<comment type="catalytic activity">
    <reaction evidence="1">
        <text>(7,8-dihydropterin-6-yl)methyl diphosphate + 4-aminobenzoate = 7,8-dihydropteroate + diphosphate</text>
        <dbReference type="Rhea" id="RHEA:19949"/>
        <dbReference type="ChEBI" id="CHEBI:17836"/>
        <dbReference type="ChEBI" id="CHEBI:17839"/>
        <dbReference type="ChEBI" id="CHEBI:33019"/>
        <dbReference type="ChEBI" id="CHEBI:72950"/>
        <dbReference type="EC" id="2.5.1.15"/>
    </reaction>
</comment>
<dbReference type="Proteomes" id="UP000032061">
    <property type="component" value="Unassembled WGS sequence"/>
</dbReference>
<comment type="function">
    <text evidence="12">Catalyzes the condensation of para-aminobenzoate (pABA) with 6-hydroxymethyl-7,8-dihydropterin diphosphate (DHPt-PP) to form 7,8-dihydropteroate (H2Pte), the immediate precursor of folate derivatives.</text>
</comment>